<name>A0A9N9ITJ1_9GLOM</name>
<gene>
    <name evidence="1" type="ORF">AMORRO_LOCUS15055</name>
</gene>
<keyword evidence="2" id="KW-1185">Reference proteome</keyword>
<evidence type="ECO:0000313" key="1">
    <source>
        <dbReference type="EMBL" id="CAG8746202.1"/>
    </source>
</evidence>
<dbReference type="GO" id="GO:0000127">
    <property type="term" value="C:transcription factor TFIIIC complex"/>
    <property type="evidence" value="ECO:0007669"/>
    <property type="project" value="TreeGrafter"/>
</dbReference>
<organism evidence="1 2">
    <name type="scientific">Acaulospora morrowiae</name>
    <dbReference type="NCBI Taxonomy" id="94023"/>
    <lineage>
        <taxon>Eukaryota</taxon>
        <taxon>Fungi</taxon>
        <taxon>Fungi incertae sedis</taxon>
        <taxon>Mucoromycota</taxon>
        <taxon>Glomeromycotina</taxon>
        <taxon>Glomeromycetes</taxon>
        <taxon>Diversisporales</taxon>
        <taxon>Acaulosporaceae</taxon>
        <taxon>Acaulospora</taxon>
    </lineage>
</organism>
<dbReference type="EMBL" id="CAJVPV010033052">
    <property type="protein sequence ID" value="CAG8746202.1"/>
    <property type="molecule type" value="Genomic_DNA"/>
</dbReference>
<accession>A0A9N9ITJ1</accession>
<protein>
    <submittedName>
        <fullName evidence="1">17691_t:CDS:1</fullName>
    </submittedName>
</protein>
<feature type="non-terminal residue" evidence="1">
    <location>
        <position position="77"/>
    </location>
</feature>
<feature type="non-terminal residue" evidence="1">
    <location>
        <position position="1"/>
    </location>
</feature>
<proteinExistence type="predicted"/>
<dbReference type="AlphaFoldDB" id="A0A9N9ITJ1"/>
<dbReference type="PANTHER" id="PTHR23082">
    <property type="entry name" value="TRANSCRIPTION INITIATION FACTOR IIIC TFIIIC , POLYPEPTIDE 3-RELATED"/>
    <property type="match status" value="1"/>
</dbReference>
<sequence>AEYNLGRAFHHIGLTHLAIPHYESALKLPSLLQVLKQQTEEEDDDQTDLKKETAYNLSLIYNESGSPGLAALLLKKY</sequence>
<dbReference type="Proteomes" id="UP000789342">
    <property type="component" value="Unassembled WGS sequence"/>
</dbReference>
<dbReference type="GO" id="GO:0006383">
    <property type="term" value="P:transcription by RNA polymerase III"/>
    <property type="evidence" value="ECO:0007669"/>
    <property type="project" value="InterPro"/>
</dbReference>
<dbReference type="OrthoDB" id="9991317at2759"/>
<comment type="caution">
    <text evidence="1">The sequence shown here is derived from an EMBL/GenBank/DDBJ whole genome shotgun (WGS) entry which is preliminary data.</text>
</comment>
<dbReference type="PANTHER" id="PTHR23082:SF0">
    <property type="entry name" value="GENERAL TRANSCRIPTION FACTOR 3C POLYPEPTIDE 3"/>
    <property type="match status" value="1"/>
</dbReference>
<dbReference type="InterPro" id="IPR039340">
    <property type="entry name" value="Tfc4/TFIIIC-102/Sfc4"/>
</dbReference>
<evidence type="ECO:0000313" key="2">
    <source>
        <dbReference type="Proteomes" id="UP000789342"/>
    </source>
</evidence>
<reference evidence="1" key="1">
    <citation type="submission" date="2021-06" db="EMBL/GenBank/DDBJ databases">
        <authorList>
            <person name="Kallberg Y."/>
            <person name="Tangrot J."/>
            <person name="Rosling A."/>
        </authorList>
    </citation>
    <scope>NUCLEOTIDE SEQUENCE</scope>
    <source>
        <strain evidence="1">CL551</strain>
    </source>
</reference>